<dbReference type="GO" id="GO:0016779">
    <property type="term" value="F:nucleotidyltransferase activity"/>
    <property type="evidence" value="ECO:0007669"/>
    <property type="project" value="UniProtKB-KW"/>
</dbReference>
<dbReference type="PROSITE" id="PS50127">
    <property type="entry name" value="UBC_2"/>
    <property type="match status" value="1"/>
</dbReference>
<dbReference type="EMBL" id="WNWS01000043">
    <property type="protein sequence ID" value="KAE9985100.1"/>
    <property type="molecule type" value="Genomic_DNA"/>
</dbReference>
<dbReference type="FunFam" id="3.10.110.10:FF:000107">
    <property type="entry name" value="Ubiquitin conjugating enzyme, putative"/>
    <property type="match status" value="1"/>
</dbReference>
<evidence type="ECO:0000256" key="3">
    <source>
        <dbReference type="ARBA" id="ARBA00022695"/>
    </source>
</evidence>
<reference evidence="7 8" key="1">
    <citation type="submission" date="2018-12" db="EMBL/GenBank/DDBJ databases">
        <title>Venturia inaequalis Genome Resource.</title>
        <authorList>
            <person name="Lichtner F.J."/>
        </authorList>
    </citation>
    <scope>NUCLEOTIDE SEQUENCE [LARGE SCALE GENOMIC DNA]</scope>
    <source>
        <strain evidence="7 8">120213</strain>
    </source>
</reference>
<dbReference type="Proteomes" id="UP000447873">
    <property type="component" value="Unassembled WGS sequence"/>
</dbReference>
<feature type="region of interest" description="Disordered" evidence="5">
    <location>
        <begin position="858"/>
        <end position="919"/>
    </location>
</feature>
<evidence type="ECO:0000259" key="6">
    <source>
        <dbReference type="PROSITE" id="PS50127"/>
    </source>
</evidence>
<dbReference type="Pfam" id="PF00179">
    <property type="entry name" value="UQ_con"/>
    <property type="match status" value="1"/>
</dbReference>
<feature type="compositionally biased region" description="Acidic residues" evidence="5">
    <location>
        <begin position="120"/>
        <end position="137"/>
    </location>
</feature>
<evidence type="ECO:0000256" key="4">
    <source>
        <dbReference type="ARBA" id="ARBA00023027"/>
    </source>
</evidence>
<dbReference type="AlphaFoldDB" id="A0A8H3VAH5"/>
<dbReference type="InterPro" id="IPR012317">
    <property type="entry name" value="Poly(ADP-ribose)pol_cat_dom"/>
</dbReference>
<keyword evidence="2" id="KW-0808">Transferase</keyword>
<evidence type="ECO:0000256" key="1">
    <source>
        <dbReference type="ARBA" id="ARBA00022676"/>
    </source>
</evidence>
<dbReference type="Pfam" id="PF00644">
    <property type="entry name" value="PARP"/>
    <property type="match status" value="1"/>
</dbReference>
<dbReference type="GO" id="GO:0003950">
    <property type="term" value="F:NAD+ poly-ADP-ribosyltransferase activity"/>
    <property type="evidence" value="ECO:0007669"/>
    <property type="project" value="InterPro"/>
</dbReference>
<dbReference type="InterPro" id="IPR000608">
    <property type="entry name" value="UBC"/>
</dbReference>
<evidence type="ECO:0000313" key="8">
    <source>
        <dbReference type="Proteomes" id="UP000447873"/>
    </source>
</evidence>
<accession>A0A8H3VAH5</accession>
<name>A0A8H3VAH5_VENIN</name>
<evidence type="ECO:0000256" key="5">
    <source>
        <dbReference type="SAM" id="MobiDB-lite"/>
    </source>
</evidence>
<dbReference type="Gene3D" id="3.10.110.10">
    <property type="entry name" value="Ubiquitin Conjugating Enzyme"/>
    <property type="match status" value="1"/>
</dbReference>
<dbReference type="PANTHER" id="PTHR21328">
    <property type="entry name" value="POLY ADP-RIBOSE POLYMERASE FAMILY, MEMBER PARP"/>
    <property type="match status" value="1"/>
</dbReference>
<evidence type="ECO:0000256" key="2">
    <source>
        <dbReference type="ARBA" id="ARBA00022679"/>
    </source>
</evidence>
<dbReference type="InterPro" id="IPR016135">
    <property type="entry name" value="UBQ-conjugating_enzyme/RWD"/>
</dbReference>
<keyword evidence="1" id="KW-0328">Glycosyltransferase</keyword>
<sequence length="1194" mass="131783">MPRKAYIADLKRLSTDPASAIDGISDVRSGDDDGEFRFKVTSSGASQPYDISALIPDLSDYPGNHMYHIFSADDNAPPSVGATLNHLPNTMGKDLPSLLDLVSKAFSPDTDGDTPMVDSQYEEEEEEDEDYSEDEYAHDDFFGGERSASRSTAPHPITGGASNVQFRDRIRSDLKAAKSAGFKVAAHGQLLDGASCYISLSCRISKLGISEEAMQAWEVESSQYLILLIYYPTGYKSVDFITGSDTSTARRGVELRVGLSCRSYKPTMQEAISAFAKLSLEEESKAELMHAKDGGKEKTSKPEGFHNAFISRPLNELLNERLATIVKYRYIGMGWTGAEEFYNDTQGKTFVMAGEDSIDSKYMAQESTNKVLPLIVTSDHLNDSRPGEPHSFPLLAMQFVLRHFVRCTEFCLVCHSKLEDDLEALKPYVCERPLCLYQYMSLGFGPSIEHEIISQPYVVDLLISFCYQSATGGKLNSFPTGLSLNVPPRTVNDEYATIQAPQYAQPYPVAVPNTPADTPGPQDPDTHKAKFDRSTREILFEKGVSNPVRVGDWICYNDPVVSSSPQHARVIETVLFPTIKISGSITTGRNDDGIPATAIPSSTGPKKNHPRLIDFAFFVYNTNFDTLSDTQKRGAIVGQLDLLPSVLEIKEYLTRNRMATLASWTDRISPAASGILRWIIASNRACIVQVDHPDQPEKNRDARLQGMDGWMQFRFAMGAPDKERRFMESVQSTAARLNLSYPTLFAWHGSPLANWHSIIREGLHFNVISHGRAFGNGCYHSLDFTTSYGYSGMSYRGVGGGPNGWPSSLLKISCAMALNEIVNAPREYVSTTPHLVVAQLDWIQTRYLLVQCNGDVKPSDSSSSDAMHVQDPQMTPNGQKGKVMIPIGAMPKSRRPDLPTTTGRAKKKVKGLGSASHPIDLDDDDTASIDTDIEDLNILIDEDVRIIPATEVSQTKNANGKHGGFFSGIKSKISSSKSSKPEKPMTDFVPGQLDYTTLPLMEQPSFAGQIATRRLQRDFQALLKVQESQPLHELGWYVDPDQFNNVYQWIVEFHTFEEQLPLAKEMKAKGIKSVVMEMRFGPEYPMSPPFVRVIRPRFLSFLQGGGGHVTAGGAICMELLTNSGWSVASTIESVLLQVRLAMSSTDPRPARLENGGMRDYGVGEAIDAYIRACATHGWQVPSGFREMAMGGLPV</sequence>
<protein>
    <recommendedName>
        <fullName evidence="6">UBC core domain-containing protein</fullName>
    </recommendedName>
</protein>
<dbReference type="SUPFAM" id="SSF54495">
    <property type="entry name" value="UBC-like"/>
    <property type="match status" value="1"/>
</dbReference>
<keyword evidence="3" id="KW-0548">Nucleotidyltransferase</keyword>
<proteinExistence type="predicted"/>
<feature type="region of interest" description="Disordered" evidence="5">
    <location>
        <begin position="106"/>
        <end position="162"/>
    </location>
</feature>
<dbReference type="Gene3D" id="3.90.228.10">
    <property type="match status" value="1"/>
</dbReference>
<dbReference type="InterPro" id="IPR051838">
    <property type="entry name" value="ARTD_PARP"/>
</dbReference>
<feature type="domain" description="UBC core" evidence="6">
    <location>
        <begin position="1010"/>
        <end position="1179"/>
    </location>
</feature>
<gene>
    <name evidence="7" type="ORF">EG328_007871</name>
</gene>
<keyword evidence="4" id="KW-0520">NAD</keyword>
<dbReference type="SUPFAM" id="SSF56399">
    <property type="entry name" value="ADP-ribosylation"/>
    <property type="match status" value="1"/>
</dbReference>
<organism evidence="7 8">
    <name type="scientific">Venturia inaequalis</name>
    <name type="common">Apple scab fungus</name>
    <dbReference type="NCBI Taxonomy" id="5025"/>
    <lineage>
        <taxon>Eukaryota</taxon>
        <taxon>Fungi</taxon>
        <taxon>Dikarya</taxon>
        <taxon>Ascomycota</taxon>
        <taxon>Pezizomycotina</taxon>
        <taxon>Dothideomycetes</taxon>
        <taxon>Pleosporomycetidae</taxon>
        <taxon>Venturiales</taxon>
        <taxon>Venturiaceae</taxon>
        <taxon>Venturia</taxon>
    </lineage>
</organism>
<dbReference type="CDD" id="cd23802">
    <property type="entry name" value="UBCc_UBE2Q"/>
    <property type="match status" value="1"/>
</dbReference>
<evidence type="ECO:0000313" key="7">
    <source>
        <dbReference type="EMBL" id="KAE9985100.1"/>
    </source>
</evidence>
<comment type="caution">
    <text evidence="7">The sequence shown here is derived from an EMBL/GenBank/DDBJ whole genome shotgun (WGS) entry which is preliminary data.</text>
</comment>